<keyword evidence="2" id="KW-0472">Membrane</keyword>
<evidence type="ECO:0000313" key="4">
    <source>
        <dbReference type="Proteomes" id="UP000076863"/>
    </source>
</evidence>
<reference evidence="3 4" key="1">
    <citation type="journal article" date="2016" name="Genome Biol. Evol.">
        <title>Divergent and convergent evolution of fungal pathogenicity.</title>
        <authorList>
            <person name="Shang Y."/>
            <person name="Xiao G."/>
            <person name="Zheng P."/>
            <person name="Cen K."/>
            <person name="Zhan S."/>
            <person name="Wang C."/>
        </authorList>
    </citation>
    <scope>NUCLEOTIDE SEQUENCE [LARGE SCALE GENOMIC DNA]</scope>
    <source>
        <strain evidence="3 4">RCEF 3172</strain>
    </source>
</reference>
<protein>
    <submittedName>
        <fullName evidence="3">Uncharacterized protein</fullName>
    </submittedName>
</protein>
<feature type="region of interest" description="Disordered" evidence="1">
    <location>
        <begin position="117"/>
        <end position="148"/>
    </location>
</feature>
<proteinExistence type="predicted"/>
<evidence type="ECO:0000313" key="3">
    <source>
        <dbReference type="EMBL" id="OAA41420.1"/>
    </source>
</evidence>
<feature type="transmembrane region" description="Helical" evidence="2">
    <location>
        <begin position="155"/>
        <end position="177"/>
    </location>
</feature>
<sequence length="283" mass="28998">MCPDDSQFFSGNSTGAFLGCCTIDPATTSDGLCPNECLRPTTFNSAVYGSIPKQACAGPDVGAQWFVCAYTKPPFMGCCVADACKKGCAPTELRPAKLSSIVEDANVFIDGPSSFSTSTASSRSASSTPTASPSSTASAAATSNSAHQGMQPGTVAGLAVSTAASVSATALLIFWLLRRRRAPASATHDYALPGSAPDSQCQTPAASAWTFDDRSAAYAGHLSYASLHQGGADGGRHSIPPEYSAVAKHSSAPSELPGSVTTTVFELHEETSPPLRSDGFAPR</sequence>
<dbReference type="EMBL" id="AZHA01000016">
    <property type="protein sequence ID" value="OAA41420.1"/>
    <property type="molecule type" value="Genomic_DNA"/>
</dbReference>
<gene>
    <name evidence="3" type="ORF">BBO_05406</name>
</gene>
<evidence type="ECO:0000256" key="1">
    <source>
        <dbReference type="SAM" id="MobiDB-lite"/>
    </source>
</evidence>
<name>A0A167CPE1_9HYPO</name>
<dbReference type="AlphaFoldDB" id="A0A167CPE1"/>
<dbReference type="Proteomes" id="UP000076863">
    <property type="component" value="Unassembled WGS sequence"/>
</dbReference>
<keyword evidence="4" id="KW-1185">Reference proteome</keyword>
<accession>A0A167CPE1</accession>
<organism evidence="3 4">
    <name type="scientific">Beauveria brongniartii RCEF 3172</name>
    <dbReference type="NCBI Taxonomy" id="1081107"/>
    <lineage>
        <taxon>Eukaryota</taxon>
        <taxon>Fungi</taxon>
        <taxon>Dikarya</taxon>
        <taxon>Ascomycota</taxon>
        <taxon>Pezizomycotina</taxon>
        <taxon>Sordariomycetes</taxon>
        <taxon>Hypocreomycetidae</taxon>
        <taxon>Hypocreales</taxon>
        <taxon>Cordycipitaceae</taxon>
        <taxon>Beauveria</taxon>
        <taxon>Beauveria brongniartii</taxon>
    </lineage>
</organism>
<evidence type="ECO:0000256" key="2">
    <source>
        <dbReference type="SAM" id="Phobius"/>
    </source>
</evidence>
<keyword evidence="2" id="KW-1133">Transmembrane helix</keyword>
<keyword evidence="2" id="KW-0812">Transmembrane</keyword>
<comment type="caution">
    <text evidence="3">The sequence shown here is derived from an EMBL/GenBank/DDBJ whole genome shotgun (WGS) entry which is preliminary data.</text>
</comment>
<dbReference type="OrthoDB" id="3692311at2759"/>
<feature type="compositionally biased region" description="Low complexity" evidence="1">
    <location>
        <begin position="117"/>
        <end position="146"/>
    </location>
</feature>